<gene>
    <name evidence="2" type="ORF">J4557_46550</name>
</gene>
<evidence type="ECO:0000313" key="3">
    <source>
        <dbReference type="Proteomes" id="UP000666915"/>
    </source>
</evidence>
<feature type="region of interest" description="Disordered" evidence="1">
    <location>
        <begin position="16"/>
        <end position="43"/>
    </location>
</feature>
<evidence type="ECO:0000256" key="1">
    <source>
        <dbReference type="SAM" id="MobiDB-lite"/>
    </source>
</evidence>
<comment type="caution">
    <text evidence="2">The sequence shown here is derived from an EMBL/GenBank/DDBJ whole genome shotgun (WGS) entry which is preliminary data.</text>
</comment>
<reference evidence="2 3" key="1">
    <citation type="submission" date="2021-03" db="EMBL/GenBank/DDBJ databases">
        <authorList>
            <person name="Kanchanasin P."/>
            <person name="Saeng-In P."/>
            <person name="Phongsopitanun W."/>
            <person name="Yuki M."/>
            <person name="Kudo T."/>
            <person name="Ohkuma M."/>
            <person name="Tanasupawat S."/>
        </authorList>
    </citation>
    <scope>NUCLEOTIDE SEQUENCE [LARGE SCALE GENOMIC DNA]</scope>
    <source>
        <strain evidence="2 3">L46</strain>
    </source>
</reference>
<protein>
    <submittedName>
        <fullName evidence="2">Uncharacterized protein</fullName>
    </submittedName>
</protein>
<organism evidence="2 3">
    <name type="scientific">Actinomadura nitritigenes</name>
    <dbReference type="NCBI Taxonomy" id="134602"/>
    <lineage>
        <taxon>Bacteria</taxon>
        <taxon>Bacillati</taxon>
        <taxon>Actinomycetota</taxon>
        <taxon>Actinomycetes</taxon>
        <taxon>Streptosporangiales</taxon>
        <taxon>Thermomonosporaceae</taxon>
        <taxon>Actinomadura</taxon>
    </lineage>
</organism>
<evidence type="ECO:0000313" key="2">
    <source>
        <dbReference type="EMBL" id="MBO2444988.1"/>
    </source>
</evidence>
<dbReference type="RefSeq" id="WP_208273938.1">
    <property type="nucleotide sequence ID" value="NZ_BAAAGM010000131.1"/>
</dbReference>
<sequence>MGIFFLGAAVDVTANDEPVDRGSGARRDVGAGRGQAFAPGRDGWHVGRVGDAVPGASFQPATGRAAAAFQVATAASPPQQGATEQPF</sequence>
<feature type="compositionally biased region" description="Basic and acidic residues" evidence="1">
    <location>
        <begin position="18"/>
        <end position="30"/>
    </location>
</feature>
<proteinExistence type="predicted"/>
<dbReference type="EMBL" id="JAGEOK010000057">
    <property type="protein sequence ID" value="MBO2444988.1"/>
    <property type="molecule type" value="Genomic_DNA"/>
</dbReference>
<dbReference type="Proteomes" id="UP000666915">
    <property type="component" value="Unassembled WGS sequence"/>
</dbReference>
<name>A0ABS3RFJ8_9ACTN</name>
<accession>A0ABS3RFJ8</accession>
<keyword evidence="3" id="KW-1185">Reference proteome</keyword>